<name>A0A926D1H0_9FIRM</name>
<dbReference type="Proteomes" id="UP000654279">
    <property type="component" value="Unassembled WGS sequence"/>
</dbReference>
<reference evidence="1" key="1">
    <citation type="submission" date="2020-08" db="EMBL/GenBank/DDBJ databases">
        <title>Genome public.</title>
        <authorList>
            <person name="Liu C."/>
            <person name="Sun Q."/>
        </authorList>
    </citation>
    <scope>NUCLEOTIDE SEQUENCE</scope>
    <source>
        <strain evidence="1">NSJ-44</strain>
    </source>
</reference>
<dbReference type="PANTHER" id="PTHR34071">
    <property type="entry name" value="5-NITROIMIDAZOLE ANTIBIOTICS RESISTANCE PROTEIN, NIMA-FAMILY-RELATED PROTEIN-RELATED"/>
    <property type="match status" value="1"/>
</dbReference>
<protein>
    <submittedName>
        <fullName evidence="1">Pyridoxamine 5'-phosphate oxidase family protein</fullName>
    </submittedName>
</protein>
<dbReference type="AlphaFoldDB" id="A0A926D1H0"/>
<dbReference type="SUPFAM" id="SSF50475">
    <property type="entry name" value="FMN-binding split barrel"/>
    <property type="match status" value="1"/>
</dbReference>
<sequence length="158" mass="16861">MQMRRSDRQITDPAAIQAILDACTILRLALVADGKPYVVPLHFGYTGAGESLTLYFHTAREGRLPRALLAGSPACFEMDIPGEIIRGELACNFSQCFASIIGEGTPRAVTGDAEKRAALDALMDHVAGPGPHIYADAALRATAVWALPVDSLTAKRRG</sequence>
<evidence type="ECO:0000313" key="1">
    <source>
        <dbReference type="EMBL" id="MBC8529726.1"/>
    </source>
</evidence>
<dbReference type="PANTHER" id="PTHR34071:SF2">
    <property type="entry name" value="FLAVIN-NUCLEOTIDE-BINDING PROTEIN"/>
    <property type="match status" value="1"/>
</dbReference>
<dbReference type="Gene3D" id="2.30.110.10">
    <property type="entry name" value="Electron Transport, Fmn-binding Protein, Chain A"/>
    <property type="match status" value="1"/>
</dbReference>
<dbReference type="EMBL" id="JACRSO010000004">
    <property type="protein sequence ID" value="MBC8529726.1"/>
    <property type="molecule type" value="Genomic_DNA"/>
</dbReference>
<dbReference type="InterPro" id="IPR024747">
    <property type="entry name" value="Pyridox_Oxase-rel"/>
</dbReference>
<dbReference type="InterPro" id="IPR012349">
    <property type="entry name" value="Split_barrel_FMN-bd"/>
</dbReference>
<gene>
    <name evidence="1" type="ORF">H8699_09825</name>
</gene>
<dbReference type="Pfam" id="PF12900">
    <property type="entry name" value="Pyridox_ox_2"/>
    <property type="match status" value="1"/>
</dbReference>
<comment type="caution">
    <text evidence="1">The sequence shown here is derived from an EMBL/GenBank/DDBJ whole genome shotgun (WGS) entry which is preliminary data.</text>
</comment>
<dbReference type="RefSeq" id="WP_249285544.1">
    <property type="nucleotide sequence ID" value="NZ_JACRSO010000004.1"/>
</dbReference>
<evidence type="ECO:0000313" key="2">
    <source>
        <dbReference type="Proteomes" id="UP000654279"/>
    </source>
</evidence>
<organism evidence="1 2">
    <name type="scientific">Luoshenia tenuis</name>
    <dbReference type="NCBI Taxonomy" id="2763654"/>
    <lineage>
        <taxon>Bacteria</taxon>
        <taxon>Bacillati</taxon>
        <taxon>Bacillota</taxon>
        <taxon>Clostridia</taxon>
        <taxon>Christensenellales</taxon>
        <taxon>Christensenellaceae</taxon>
        <taxon>Luoshenia</taxon>
    </lineage>
</organism>
<accession>A0A926D1H0</accession>
<proteinExistence type="predicted"/>
<keyword evidence="2" id="KW-1185">Reference proteome</keyword>